<dbReference type="GO" id="GO:0047475">
    <property type="term" value="F:phenylacetate-CoA ligase activity"/>
    <property type="evidence" value="ECO:0007669"/>
    <property type="project" value="UniProtKB-EC"/>
</dbReference>
<evidence type="ECO:0000313" key="3">
    <source>
        <dbReference type="EMBL" id="MDQ0190266.1"/>
    </source>
</evidence>
<dbReference type="Pfam" id="PF00501">
    <property type="entry name" value="AMP-binding"/>
    <property type="match status" value="1"/>
</dbReference>
<organism evidence="3 4">
    <name type="scientific">Alicyclobacillus cycloheptanicus</name>
    <dbReference type="NCBI Taxonomy" id="1457"/>
    <lineage>
        <taxon>Bacteria</taxon>
        <taxon>Bacillati</taxon>
        <taxon>Bacillota</taxon>
        <taxon>Bacilli</taxon>
        <taxon>Bacillales</taxon>
        <taxon>Alicyclobacillaceae</taxon>
        <taxon>Alicyclobacillus</taxon>
    </lineage>
</organism>
<name>A0ABT9XIZ0_9BACL</name>
<dbReference type="EMBL" id="JAUSTP010000016">
    <property type="protein sequence ID" value="MDQ0190266.1"/>
    <property type="molecule type" value="Genomic_DNA"/>
</dbReference>
<dbReference type="PANTHER" id="PTHR43845">
    <property type="entry name" value="BLR5969 PROTEIN"/>
    <property type="match status" value="1"/>
</dbReference>
<dbReference type="Proteomes" id="UP001232973">
    <property type="component" value="Unassembled WGS sequence"/>
</dbReference>
<dbReference type="SUPFAM" id="SSF56801">
    <property type="entry name" value="Acetyl-CoA synthetase-like"/>
    <property type="match status" value="1"/>
</dbReference>
<comment type="caution">
    <text evidence="3">The sequence shown here is derived from an EMBL/GenBank/DDBJ whole genome shotgun (WGS) entry which is preliminary data.</text>
</comment>
<dbReference type="Gene3D" id="3.30.300.30">
    <property type="match status" value="1"/>
</dbReference>
<feature type="domain" description="AMP-dependent ligase C-terminal" evidence="2">
    <location>
        <begin position="268"/>
        <end position="352"/>
    </location>
</feature>
<protein>
    <submittedName>
        <fullName evidence="3">Phenylacetate-CoA ligase</fullName>
        <ecNumber evidence="3">6.2.1.30</ecNumber>
    </submittedName>
</protein>
<evidence type="ECO:0000259" key="2">
    <source>
        <dbReference type="Pfam" id="PF14535"/>
    </source>
</evidence>
<dbReference type="InterPro" id="IPR042099">
    <property type="entry name" value="ANL_N_sf"/>
</dbReference>
<dbReference type="PANTHER" id="PTHR43845:SF1">
    <property type="entry name" value="BLR5969 PROTEIN"/>
    <property type="match status" value="1"/>
</dbReference>
<dbReference type="RefSeq" id="WP_307016322.1">
    <property type="nucleotide sequence ID" value="NZ_JAUANV010000017.1"/>
</dbReference>
<dbReference type="InterPro" id="IPR028154">
    <property type="entry name" value="AMP-dep_Lig_C"/>
</dbReference>
<accession>A0ABT9XIZ0</accession>
<keyword evidence="4" id="KW-1185">Reference proteome</keyword>
<dbReference type="Gene3D" id="3.40.50.12780">
    <property type="entry name" value="N-terminal domain of ligase-like"/>
    <property type="match status" value="1"/>
</dbReference>
<evidence type="ECO:0000259" key="1">
    <source>
        <dbReference type="Pfam" id="PF00501"/>
    </source>
</evidence>
<dbReference type="InterPro" id="IPR000873">
    <property type="entry name" value="AMP-dep_synth/lig_dom"/>
</dbReference>
<dbReference type="Pfam" id="PF14535">
    <property type="entry name" value="AMP-binding_C_2"/>
    <property type="match status" value="1"/>
</dbReference>
<sequence length="360" mass="40128">MNHPPYGTNHTYPESSYVRYHQTSGTTGRPLKILDTKQSWDWWLDCWMEVLRSAGVTPRDRVFLAFSFGPFIGFWAAYEAAEKLGALVIAGGGQSSLERLSSIVHNRATVLMCTPSYALHLAEVAQANNVDIRNSHVERLIHAGEPGASIPSVRARIESAWGGKCYDHAGMTEMGAYAYSCQTQQGLHVNERQFLAEIINPETLEPVADGETGELVLTNFGRHGFPLIRYRTGDLVVNQSTPCSCGNSFRFLPGGVVGRVDDMVVVRGVNIYPQSIESIVREFPEVAEFRIVYYTEQEMVQVKVQVEAPDTVLTPLMTRLRERVGLRIEVEVVEPGSLPRFEMKARRVLDLRNKAGVRAG</sequence>
<reference evidence="3 4" key="1">
    <citation type="submission" date="2023-07" db="EMBL/GenBank/DDBJ databases">
        <title>Genomic Encyclopedia of Type Strains, Phase IV (KMG-IV): sequencing the most valuable type-strain genomes for metagenomic binning, comparative biology and taxonomic classification.</title>
        <authorList>
            <person name="Goeker M."/>
        </authorList>
    </citation>
    <scope>NUCLEOTIDE SEQUENCE [LARGE SCALE GENOMIC DNA]</scope>
    <source>
        <strain evidence="3 4">DSM 4006</strain>
    </source>
</reference>
<proteinExistence type="predicted"/>
<dbReference type="EC" id="6.2.1.30" evidence="3"/>
<feature type="domain" description="AMP-dependent synthetase/ligase" evidence="1">
    <location>
        <begin position="23"/>
        <end position="217"/>
    </location>
</feature>
<evidence type="ECO:0000313" key="4">
    <source>
        <dbReference type="Proteomes" id="UP001232973"/>
    </source>
</evidence>
<gene>
    <name evidence="3" type="ORF">J2S03_002130</name>
</gene>
<dbReference type="InterPro" id="IPR045851">
    <property type="entry name" value="AMP-bd_C_sf"/>
</dbReference>
<keyword evidence="3" id="KW-0436">Ligase</keyword>